<dbReference type="SUPFAM" id="SSF56112">
    <property type="entry name" value="Protein kinase-like (PK-like)"/>
    <property type="match status" value="1"/>
</dbReference>
<comment type="caution">
    <text evidence="1">The sequence shown here is derived from an EMBL/GenBank/DDBJ whole genome shotgun (WGS) entry which is preliminary data.</text>
</comment>
<keyword evidence="2" id="KW-1185">Reference proteome</keyword>
<dbReference type="EMBL" id="JACYXZ010000002">
    <property type="protein sequence ID" value="MBD8869501.1"/>
    <property type="molecule type" value="Genomic_DNA"/>
</dbReference>
<reference evidence="1" key="1">
    <citation type="submission" date="2020-09" db="EMBL/GenBank/DDBJ databases">
        <title>Nocardioides sp. strain MJB4 16S ribosomal RNA gene Genome sequencing and assembly.</title>
        <authorList>
            <person name="Kim I."/>
        </authorList>
    </citation>
    <scope>NUCLEOTIDE SEQUENCE</scope>
    <source>
        <strain evidence="1">MJB4</strain>
    </source>
</reference>
<organism evidence="1 2">
    <name type="scientific">Nocardioides donggukensis</name>
    <dbReference type="NCBI Taxonomy" id="2774019"/>
    <lineage>
        <taxon>Bacteria</taxon>
        <taxon>Bacillati</taxon>
        <taxon>Actinomycetota</taxon>
        <taxon>Actinomycetes</taxon>
        <taxon>Propionibacteriales</taxon>
        <taxon>Nocardioidaceae</taxon>
        <taxon>Nocardioides</taxon>
    </lineage>
</organism>
<sequence>MTRSYAFVRRPRPAWVDVGSPYPAELLLDLHSHALNHGMPARRRGGQLLAWAGRRGLPVAGAAAVLRRLPARPVPHLDRLLDEVARSWDVLAAGSDRIPAAVPALSALAIQRSSGRYVFVFGGSRHPVLLLKPGPHEGLGDAEEIALRAAAPAAVAPRRLTSVAGLSVEEGLPGRPLWVVPPGRPGWSSCYATAYDGLGAGLVRVGELTARRGGHDLDHYLGLASEHLRWSAAGTAMAAVDAARRDLRRLDAASLQHRDLSAQNWLVDGSSFVGIVDWETADPGGVPGHDALQAAVALLEHGVALRRWSQEEVVRTFRRAWPEEPIFSLARAWHRHCVCAATGSDRLADPLVIAFFARRLGRRISGGGPETLSVATLTAMLEVVSGSAGP</sequence>
<dbReference type="InterPro" id="IPR011009">
    <property type="entry name" value="Kinase-like_dom_sf"/>
</dbReference>
<evidence type="ECO:0000313" key="1">
    <source>
        <dbReference type="EMBL" id="MBD8869501.1"/>
    </source>
</evidence>
<accession>A0A927K826</accession>
<dbReference type="RefSeq" id="WP_192142239.1">
    <property type="nucleotide sequence ID" value="NZ_JACYXZ010000002.1"/>
</dbReference>
<protein>
    <submittedName>
        <fullName evidence="1">Phosphotransferase</fullName>
    </submittedName>
</protein>
<dbReference type="Proteomes" id="UP000616839">
    <property type="component" value="Unassembled WGS sequence"/>
</dbReference>
<proteinExistence type="predicted"/>
<name>A0A927K826_9ACTN</name>
<gene>
    <name evidence="1" type="ORF">IE331_07685</name>
</gene>
<dbReference type="AlphaFoldDB" id="A0A927K826"/>
<evidence type="ECO:0000313" key="2">
    <source>
        <dbReference type="Proteomes" id="UP000616839"/>
    </source>
</evidence>